<organism evidence="1 2">
    <name type="scientific">Nephila pilipes</name>
    <name type="common">Giant wood spider</name>
    <name type="synonym">Nephila maculata</name>
    <dbReference type="NCBI Taxonomy" id="299642"/>
    <lineage>
        <taxon>Eukaryota</taxon>
        <taxon>Metazoa</taxon>
        <taxon>Ecdysozoa</taxon>
        <taxon>Arthropoda</taxon>
        <taxon>Chelicerata</taxon>
        <taxon>Arachnida</taxon>
        <taxon>Araneae</taxon>
        <taxon>Araneomorphae</taxon>
        <taxon>Entelegynae</taxon>
        <taxon>Araneoidea</taxon>
        <taxon>Nephilidae</taxon>
        <taxon>Nephila</taxon>
    </lineage>
</organism>
<sequence>MFQCFKEWSFQTVNHAYSTTSLHIPFQSEQMLLLVRMCRLKMDESRDPLDIWVSLDTIISRCWEEWMNHGSERGCGHQQER</sequence>
<protein>
    <submittedName>
        <fullName evidence="1">Uncharacterized protein</fullName>
    </submittedName>
</protein>
<name>A0A8X6QDF8_NEPPI</name>
<evidence type="ECO:0000313" key="1">
    <source>
        <dbReference type="EMBL" id="GFU19506.1"/>
    </source>
</evidence>
<gene>
    <name evidence="1" type="ORF">NPIL_336081</name>
</gene>
<dbReference type="AlphaFoldDB" id="A0A8X6QDF8"/>
<accession>A0A8X6QDF8</accession>
<reference evidence="1" key="1">
    <citation type="submission" date="2020-08" db="EMBL/GenBank/DDBJ databases">
        <title>Multicomponent nature underlies the extraordinary mechanical properties of spider dragline silk.</title>
        <authorList>
            <person name="Kono N."/>
            <person name="Nakamura H."/>
            <person name="Mori M."/>
            <person name="Yoshida Y."/>
            <person name="Ohtoshi R."/>
            <person name="Malay A.D."/>
            <person name="Moran D.A.P."/>
            <person name="Tomita M."/>
            <person name="Numata K."/>
            <person name="Arakawa K."/>
        </authorList>
    </citation>
    <scope>NUCLEOTIDE SEQUENCE</scope>
</reference>
<evidence type="ECO:0000313" key="2">
    <source>
        <dbReference type="Proteomes" id="UP000887013"/>
    </source>
</evidence>
<dbReference type="EMBL" id="BMAW01080413">
    <property type="protein sequence ID" value="GFU19506.1"/>
    <property type="molecule type" value="Genomic_DNA"/>
</dbReference>
<comment type="caution">
    <text evidence="1">The sequence shown here is derived from an EMBL/GenBank/DDBJ whole genome shotgun (WGS) entry which is preliminary data.</text>
</comment>
<dbReference type="Proteomes" id="UP000887013">
    <property type="component" value="Unassembled WGS sequence"/>
</dbReference>
<proteinExistence type="predicted"/>
<keyword evidence="2" id="KW-1185">Reference proteome</keyword>